<gene>
    <name evidence="2" type="ORF">AMON00008_LOCUS49128</name>
</gene>
<evidence type="ECO:0000313" key="2">
    <source>
        <dbReference type="EMBL" id="CAE4643314.1"/>
    </source>
</evidence>
<organism evidence="2">
    <name type="scientific">Alexandrium monilatum</name>
    <dbReference type="NCBI Taxonomy" id="311494"/>
    <lineage>
        <taxon>Eukaryota</taxon>
        <taxon>Sar</taxon>
        <taxon>Alveolata</taxon>
        <taxon>Dinophyceae</taxon>
        <taxon>Gonyaulacales</taxon>
        <taxon>Pyrocystaceae</taxon>
        <taxon>Alexandrium</taxon>
    </lineage>
</organism>
<protein>
    <recommendedName>
        <fullName evidence="3">Apple domain-containing protein</fullName>
    </recommendedName>
</protein>
<name>A0A7S4SET5_9DINO</name>
<evidence type="ECO:0000256" key="1">
    <source>
        <dbReference type="SAM" id="SignalP"/>
    </source>
</evidence>
<dbReference type="AlphaFoldDB" id="A0A7S4SET5"/>
<keyword evidence="1" id="KW-0732">Signal</keyword>
<proteinExistence type="predicted"/>
<sequence length="169" mass="17880">MAWALALLLLLAPAVAELPASNPPPPAEGLPGDQALPLAEDDACQADGECSLSLRQLRGLHGEPPAVKPDVNASREAEVQAAAAGVYRYPSTNCYDGRGGHQISKLTVNGNAQFCTQVCQSTAGCACFVTDDTFCYLNSRCDLNQCDYVGNCFHQGCGRLSAFTTWLLV</sequence>
<reference evidence="2" key="1">
    <citation type="submission" date="2021-01" db="EMBL/GenBank/DDBJ databases">
        <authorList>
            <person name="Corre E."/>
            <person name="Pelletier E."/>
            <person name="Niang G."/>
            <person name="Scheremetjew M."/>
            <person name="Finn R."/>
            <person name="Kale V."/>
            <person name="Holt S."/>
            <person name="Cochrane G."/>
            <person name="Meng A."/>
            <person name="Brown T."/>
            <person name="Cohen L."/>
        </authorList>
    </citation>
    <scope>NUCLEOTIDE SEQUENCE</scope>
    <source>
        <strain evidence="2">CCMP3105</strain>
    </source>
</reference>
<evidence type="ECO:0008006" key="3">
    <source>
        <dbReference type="Google" id="ProtNLM"/>
    </source>
</evidence>
<accession>A0A7S4SET5</accession>
<feature type="signal peptide" evidence="1">
    <location>
        <begin position="1"/>
        <end position="16"/>
    </location>
</feature>
<feature type="chain" id="PRO_5030523079" description="Apple domain-containing protein" evidence="1">
    <location>
        <begin position="17"/>
        <end position="169"/>
    </location>
</feature>
<dbReference type="EMBL" id="HBNR01069360">
    <property type="protein sequence ID" value="CAE4643314.1"/>
    <property type="molecule type" value="Transcribed_RNA"/>
</dbReference>